<accession>A0ABC9W4Y7</accession>
<keyword evidence="2" id="KW-1185">Reference proteome</keyword>
<gene>
    <name evidence="1" type="ORF">GRJ2_000449700</name>
</gene>
<protein>
    <submittedName>
        <fullName evidence="1">cAMP-dependent protein kinase inhibitor alpha</fullName>
    </submittedName>
</protein>
<dbReference type="PANTHER" id="PTHR33332">
    <property type="entry name" value="REVERSE TRANSCRIPTASE DOMAIN-CONTAINING PROTEIN"/>
    <property type="match status" value="1"/>
</dbReference>
<evidence type="ECO:0000313" key="1">
    <source>
        <dbReference type="EMBL" id="GAB0179844.1"/>
    </source>
</evidence>
<proteinExistence type="predicted"/>
<comment type="caution">
    <text evidence="1">The sequence shown here is derived from an EMBL/GenBank/DDBJ whole genome shotgun (WGS) entry which is preliminary data.</text>
</comment>
<evidence type="ECO:0000313" key="2">
    <source>
        <dbReference type="Proteomes" id="UP001623348"/>
    </source>
</evidence>
<dbReference type="EMBL" id="BAAFJT010000001">
    <property type="protein sequence ID" value="GAB0179844.1"/>
    <property type="molecule type" value="Genomic_DNA"/>
</dbReference>
<organism evidence="1 2">
    <name type="scientific">Grus japonensis</name>
    <name type="common">Japanese crane</name>
    <name type="synonym">Red-crowned crane</name>
    <dbReference type="NCBI Taxonomy" id="30415"/>
    <lineage>
        <taxon>Eukaryota</taxon>
        <taxon>Metazoa</taxon>
        <taxon>Chordata</taxon>
        <taxon>Craniata</taxon>
        <taxon>Vertebrata</taxon>
        <taxon>Euteleostomi</taxon>
        <taxon>Archelosauria</taxon>
        <taxon>Archosauria</taxon>
        <taxon>Dinosauria</taxon>
        <taxon>Saurischia</taxon>
        <taxon>Theropoda</taxon>
        <taxon>Coelurosauria</taxon>
        <taxon>Aves</taxon>
        <taxon>Neognathae</taxon>
        <taxon>Neoaves</taxon>
        <taxon>Gruiformes</taxon>
        <taxon>Gruidae</taxon>
        <taxon>Grus</taxon>
    </lineage>
</organism>
<dbReference type="Proteomes" id="UP001623348">
    <property type="component" value="Unassembled WGS sequence"/>
</dbReference>
<sequence>MNDIVGIKCTLNKSADDTKLSGVVDVPERQDAIQRDLDKLEKWAHVNFMKFNKAKCKVLHMGWGNPWYQYRLGDEGIESSPEEKHLGVLVDEKLDMSQQCVLAAQKADHVLGCGETSVTSRLKEVILPFYSALVRLHLYYCVQLWSPQNRKDMDLL</sequence>
<name>A0ABC9W4Y7_GRUJA</name>
<keyword evidence="1" id="KW-0649">Protein kinase inhibitor</keyword>
<dbReference type="AlphaFoldDB" id="A0ABC9W4Y7"/>
<dbReference type="GO" id="GO:0004860">
    <property type="term" value="F:protein kinase inhibitor activity"/>
    <property type="evidence" value="ECO:0007669"/>
    <property type="project" value="UniProtKB-KW"/>
</dbReference>
<reference evidence="1 2" key="1">
    <citation type="submission" date="2024-06" db="EMBL/GenBank/DDBJ databases">
        <title>The draft genome of Grus japonensis, version 3.</title>
        <authorList>
            <person name="Nabeshima K."/>
            <person name="Suzuki S."/>
            <person name="Onuma M."/>
        </authorList>
    </citation>
    <scope>NUCLEOTIDE SEQUENCE [LARGE SCALE GENOMIC DNA]</scope>
    <source>
        <strain evidence="1 2">451A</strain>
    </source>
</reference>